<dbReference type="Gene3D" id="3.30.420.10">
    <property type="entry name" value="Ribonuclease H-like superfamily/Ribonuclease H"/>
    <property type="match status" value="1"/>
</dbReference>
<reference evidence="2" key="1">
    <citation type="submission" date="2023-07" db="EMBL/GenBank/DDBJ databases">
        <authorList>
            <person name="Stuckert A."/>
        </authorList>
    </citation>
    <scope>NUCLEOTIDE SEQUENCE</scope>
</reference>
<dbReference type="InterPro" id="IPR036397">
    <property type="entry name" value="RNaseH_sf"/>
</dbReference>
<comment type="caution">
    <text evidence="2">The sequence shown here is derived from an EMBL/GenBank/DDBJ whole genome shotgun (WGS) entry which is preliminary data.</text>
</comment>
<accession>A0ABN9KV33</accession>
<dbReference type="EMBL" id="CAUEEQ010002224">
    <property type="protein sequence ID" value="CAJ0922167.1"/>
    <property type="molecule type" value="Genomic_DNA"/>
</dbReference>
<keyword evidence="3" id="KW-1185">Reference proteome</keyword>
<dbReference type="Proteomes" id="UP001176940">
    <property type="component" value="Unassembled WGS sequence"/>
</dbReference>
<feature type="compositionally biased region" description="Basic and acidic residues" evidence="1">
    <location>
        <begin position="123"/>
        <end position="142"/>
    </location>
</feature>
<evidence type="ECO:0000313" key="2">
    <source>
        <dbReference type="EMBL" id="CAJ0922167.1"/>
    </source>
</evidence>
<evidence type="ECO:0000313" key="3">
    <source>
        <dbReference type="Proteomes" id="UP001176940"/>
    </source>
</evidence>
<sequence length="142" mass="15919">MDEGPPHQIPVMASPSPDLDPIENLWNVVKRKMDSYKPSNKEELLTFLYQEWHKITQKHKDINLPEDVKQSLASEAEAQRNAKVKILAAECEKNCVRVSETCSREFIGIAHSSSAAANNAKTDLPKSDTDADKDTKKDSPML</sequence>
<feature type="region of interest" description="Disordered" evidence="1">
    <location>
        <begin position="115"/>
        <end position="142"/>
    </location>
</feature>
<organism evidence="2 3">
    <name type="scientific">Ranitomeya imitator</name>
    <name type="common">mimic poison frog</name>
    <dbReference type="NCBI Taxonomy" id="111125"/>
    <lineage>
        <taxon>Eukaryota</taxon>
        <taxon>Metazoa</taxon>
        <taxon>Chordata</taxon>
        <taxon>Craniata</taxon>
        <taxon>Vertebrata</taxon>
        <taxon>Euteleostomi</taxon>
        <taxon>Amphibia</taxon>
        <taxon>Batrachia</taxon>
        <taxon>Anura</taxon>
        <taxon>Neobatrachia</taxon>
        <taxon>Hyloidea</taxon>
        <taxon>Dendrobatidae</taxon>
        <taxon>Dendrobatinae</taxon>
        <taxon>Ranitomeya</taxon>
    </lineage>
</organism>
<proteinExistence type="predicted"/>
<evidence type="ECO:0008006" key="4">
    <source>
        <dbReference type="Google" id="ProtNLM"/>
    </source>
</evidence>
<dbReference type="InterPro" id="IPR001972">
    <property type="entry name" value="Stomatin_HflK_fam"/>
</dbReference>
<gene>
    <name evidence="2" type="ORF">RIMI_LOCUS1692158</name>
</gene>
<name>A0ABN9KV33_9NEOB</name>
<evidence type="ECO:0000256" key="1">
    <source>
        <dbReference type="SAM" id="MobiDB-lite"/>
    </source>
</evidence>
<protein>
    <recommendedName>
        <fullName evidence="4">Tc1-like transposase DDE domain-containing protein</fullName>
    </recommendedName>
</protein>
<dbReference type="PRINTS" id="PR00721">
    <property type="entry name" value="STOMATIN"/>
</dbReference>